<comment type="similarity">
    <text evidence="1">Belongs to the ornithine cyclodeaminase/mu-crystallin family.</text>
</comment>
<evidence type="ECO:0000313" key="2">
    <source>
        <dbReference type="EMBL" id="ACL62847.1"/>
    </source>
</evidence>
<dbReference type="SUPFAM" id="SSF51735">
    <property type="entry name" value="NAD(P)-binding Rossmann-fold domains"/>
    <property type="match status" value="1"/>
</dbReference>
<protein>
    <submittedName>
        <fullName evidence="2">Ornithine cyclodeaminase/mu-crystallin</fullName>
        <ecNumber evidence="2">4.3.1.12</ecNumber>
    </submittedName>
</protein>
<sequence>MPNAGGGPESRYRADESLAAGPPLVLCAAEVAAALDREALIEALAAAFRGGCEAPRRHHHAIPIPGEPDATLLLMPAWSVGRHFGVKVAAVVPGNNARFLPAVQSQYLLFCGRTGRLRAALDGNELTSRRTVAASSLAARFLALPGAGRLLIVGTGEIARHVAASHAALRPIRSVEVWGRSPAKAQAVAADLTRAGVNASPATDLAEACARADIITCCTLSREPLVEGRWLRPGTHLDLIGGFTPAMREVDDGAVARATLFIDTPAALHEAGDLAIPLARGIIAPTAVAGDLADLASGRHPGRTSVDEITLFKSVGASIEDLAAAILCVERHRARPASVFPTPVEARP</sequence>
<dbReference type="EMBL" id="CP001351">
    <property type="protein sequence ID" value="ACL62847.1"/>
    <property type="molecule type" value="Genomic_DNA"/>
</dbReference>
<dbReference type="PIRSF" id="PIRSF001439">
    <property type="entry name" value="CryM"/>
    <property type="match status" value="1"/>
</dbReference>
<dbReference type="FunFam" id="3.40.50.720:FF:000311">
    <property type="entry name" value="Ornithine cyclodeaminase"/>
    <property type="match status" value="1"/>
</dbReference>
<dbReference type="NCBIfam" id="NF004793">
    <property type="entry name" value="PRK06141.1"/>
    <property type="match status" value="1"/>
</dbReference>
<dbReference type="Gene3D" id="3.40.50.720">
    <property type="entry name" value="NAD(P)-binding Rossmann-like Domain"/>
    <property type="match status" value="1"/>
</dbReference>
<dbReference type="EC" id="4.3.1.12" evidence="2"/>
<keyword evidence="2" id="KW-0614">Plasmid</keyword>
<dbReference type="GO" id="GO:0008473">
    <property type="term" value="F:ornithine cyclodeaminase activity"/>
    <property type="evidence" value="ECO:0007669"/>
    <property type="project" value="UniProtKB-EC"/>
</dbReference>
<dbReference type="PANTHER" id="PTHR13812">
    <property type="entry name" value="KETIMINE REDUCTASE MU-CRYSTALLIN"/>
    <property type="match status" value="1"/>
</dbReference>
<dbReference type="PANTHER" id="PTHR13812:SF19">
    <property type="entry name" value="KETIMINE REDUCTASE MU-CRYSTALLIN"/>
    <property type="match status" value="1"/>
</dbReference>
<name>B8IXL5_METNO</name>
<dbReference type="Pfam" id="PF02423">
    <property type="entry name" value="OCD_Mu_crystall"/>
    <property type="match status" value="1"/>
</dbReference>
<dbReference type="RefSeq" id="WP_012631053.1">
    <property type="nucleotide sequence ID" value="NC_011887.1"/>
</dbReference>
<reference evidence="3" key="1">
    <citation type="submission" date="2009-01" db="EMBL/GenBank/DDBJ databases">
        <title>Complete sequence of plasmid 2 of Methylobacterium nodulans ORS 2060.</title>
        <authorList>
            <consortium name="US DOE Joint Genome Institute"/>
            <person name="Lucas S."/>
            <person name="Copeland A."/>
            <person name="Lapidus A."/>
            <person name="Glavina del Rio T."/>
            <person name="Dalin E."/>
            <person name="Tice H."/>
            <person name="Bruce D."/>
            <person name="Goodwin L."/>
            <person name="Pitluck S."/>
            <person name="Sims D."/>
            <person name="Brettin T."/>
            <person name="Detter J.C."/>
            <person name="Han C."/>
            <person name="Larimer F."/>
            <person name="Land M."/>
            <person name="Hauser L."/>
            <person name="Kyrpides N."/>
            <person name="Ivanova N."/>
            <person name="Marx C.J."/>
            <person name="Richardson P."/>
        </authorList>
    </citation>
    <scope>NUCLEOTIDE SEQUENCE [LARGE SCALE GENOMIC DNA]</scope>
    <source>
        <strain evidence="3">LMG 21967 / CNCM I-2342 / ORS 2060</strain>
        <plasmid evidence="3">Plasmid pMNOD02</plasmid>
    </source>
</reference>
<gene>
    <name evidence="2" type="ordered locus">Mnod_7814</name>
</gene>
<keyword evidence="2" id="KW-0456">Lyase</keyword>
<evidence type="ECO:0000256" key="1">
    <source>
        <dbReference type="ARBA" id="ARBA00008903"/>
    </source>
</evidence>
<dbReference type="KEGG" id="mno:Mnod_7814"/>
<dbReference type="GO" id="GO:0005737">
    <property type="term" value="C:cytoplasm"/>
    <property type="evidence" value="ECO:0007669"/>
    <property type="project" value="TreeGrafter"/>
</dbReference>
<evidence type="ECO:0000313" key="3">
    <source>
        <dbReference type="Proteomes" id="UP000008207"/>
    </source>
</evidence>
<accession>B8IXL5</accession>
<proteinExistence type="inferred from homology"/>
<dbReference type="GO" id="GO:0019752">
    <property type="term" value="P:carboxylic acid metabolic process"/>
    <property type="evidence" value="ECO:0007669"/>
    <property type="project" value="UniProtKB-ARBA"/>
</dbReference>
<dbReference type="GO" id="GO:0016491">
    <property type="term" value="F:oxidoreductase activity"/>
    <property type="evidence" value="ECO:0007669"/>
    <property type="project" value="UniProtKB-ARBA"/>
</dbReference>
<keyword evidence="3" id="KW-1185">Reference proteome</keyword>
<dbReference type="Proteomes" id="UP000008207">
    <property type="component" value="Plasmid pMNOD02"/>
</dbReference>
<dbReference type="InterPro" id="IPR003462">
    <property type="entry name" value="ODC_Mu_crystall"/>
</dbReference>
<dbReference type="InterPro" id="IPR023401">
    <property type="entry name" value="ODC_N"/>
</dbReference>
<dbReference type="HOGENOM" id="CLU_042088_1_2_5"/>
<geneLocation type="plasmid" evidence="2 3">
    <name>pMNOD02</name>
</geneLocation>
<dbReference type="InterPro" id="IPR036291">
    <property type="entry name" value="NAD(P)-bd_dom_sf"/>
</dbReference>
<organism evidence="2 3">
    <name type="scientific">Methylobacterium nodulans (strain LMG 21967 / CNCM I-2342 / ORS 2060)</name>
    <dbReference type="NCBI Taxonomy" id="460265"/>
    <lineage>
        <taxon>Bacteria</taxon>
        <taxon>Pseudomonadati</taxon>
        <taxon>Pseudomonadota</taxon>
        <taxon>Alphaproteobacteria</taxon>
        <taxon>Hyphomicrobiales</taxon>
        <taxon>Methylobacteriaceae</taxon>
        <taxon>Methylobacterium</taxon>
    </lineage>
</organism>
<dbReference type="AlphaFoldDB" id="B8IXL5"/>
<dbReference type="Gene3D" id="3.30.1780.10">
    <property type="entry name" value="ornithine cyclodeaminase, domain 1"/>
    <property type="match status" value="1"/>
</dbReference>
<dbReference type="OrthoDB" id="9785971at2"/>